<sequence>MKNLYLISILIITVFSCTSNDLESLGDFEIAKDNNTIKIDEQITFSDTLFVSTVFDISNNGTLTFNNVQLNNCSIILKNKSELYFEKEIEVYDTLIINKNGSDHHGALCTIGVVNVTVFKDGDSTVSTLDGCYGDDLPVEMIYFNSTISTSKNNVLLEWATASEINADRFDVERSTNNRNWTNIGVIKASGNSNVKLDYSFTDSGLPNATIVYYRLKQVDFDGKAYVYGPNAVHLDNSERTLTVYPNPIKYGDDLNILSSFDEMEVRIYDSSGRTYTEFSSDLNHAKVPMIFGKGMLFIEVKSGKTKIVEKLIVN</sequence>
<dbReference type="KEGG" id="fll:EI427_20690"/>
<dbReference type="Gene3D" id="2.60.40.10">
    <property type="entry name" value="Immunoglobulins"/>
    <property type="match status" value="1"/>
</dbReference>
<evidence type="ECO:0000313" key="1">
    <source>
        <dbReference type="EMBL" id="AZQ64644.1"/>
    </source>
</evidence>
<name>A0A3Q9FU40_9BACT</name>
<dbReference type="OrthoDB" id="976481at2"/>
<evidence type="ECO:0000313" key="2">
    <source>
        <dbReference type="Proteomes" id="UP000267268"/>
    </source>
</evidence>
<organism evidence="1 2">
    <name type="scientific">Flammeovirga pectinis</name>
    <dbReference type="NCBI Taxonomy" id="2494373"/>
    <lineage>
        <taxon>Bacteria</taxon>
        <taxon>Pseudomonadati</taxon>
        <taxon>Bacteroidota</taxon>
        <taxon>Cytophagia</taxon>
        <taxon>Cytophagales</taxon>
        <taxon>Flammeovirgaceae</taxon>
        <taxon>Flammeovirga</taxon>
    </lineage>
</organism>
<dbReference type="NCBIfam" id="TIGR04183">
    <property type="entry name" value="Por_Secre_tail"/>
    <property type="match status" value="1"/>
</dbReference>
<dbReference type="PROSITE" id="PS51257">
    <property type="entry name" value="PROKAR_LIPOPROTEIN"/>
    <property type="match status" value="1"/>
</dbReference>
<gene>
    <name evidence="1" type="ORF">EI427_20690</name>
</gene>
<reference evidence="1 2" key="1">
    <citation type="submission" date="2018-12" db="EMBL/GenBank/DDBJ databases">
        <title>Flammeovirga pectinis sp. nov., isolated from the gut of the Korean scallop, Patinopecten yessoensis.</title>
        <authorList>
            <person name="Bae J.-W."/>
            <person name="Jeong Y.-S."/>
            <person name="Kang W."/>
        </authorList>
    </citation>
    <scope>NUCLEOTIDE SEQUENCE [LARGE SCALE GENOMIC DNA]</scope>
    <source>
        <strain evidence="1 2">L12M1</strain>
    </source>
</reference>
<dbReference type="InterPro" id="IPR026444">
    <property type="entry name" value="Secre_tail"/>
</dbReference>
<keyword evidence="2" id="KW-1185">Reference proteome</keyword>
<dbReference type="InterPro" id="IPR013783">
    <property type="entry name" value="Ig-like_fold"/>
</dbReference>
<protein>
    <submittedName>
        <fullName evidence="1">T9SS type A sorting domain-containing protein</fullName>
    </submittedName>
</protein>
<dbReference type="EMBL" id="CP034563">
    <property type="protein sequence ID" value="AZQ64644.1"/>
    <property type="molecule type" value="Genomic_DNA"/>
</dbReference>
<dbReference type="AlphaFoldDB" id="A0A3Q9FU40"/>
<dbReference type="RefSeq" id="WP_126618544.1">
    <property type="nucleotide sequence ID" value="NZ_CP034563.1"/>
</dbReference>
<dbReference type="Proteomes" id="UP000267268">
    <property type="component" value="Chromosome 2"/>
</dbReference>
<accession>A0A3Q9FU40</accession>
<proteinExistence type="predicted"/>